<reference evidence="1 2" key="1">
    <citation type="journal article" date="2018" name="Int. J. Syst. Evol. Microbiol.">
        <title>Methylomusa anaerophila gen. nov., sp. nov., an anaerobic methanol-utilizing bacterium isolated from a microbial fuel cell.</title>
        <authorList>
            <person name="Amano N."/>
            <person name="Yamamuro A."/>
            <person name="Miyahara M."/>
            <person name="Kouzuma A."/>
            <person name="Abe T."/>
            <person name="Watanabe K."/>
        </authorList>
    </citation>
    <scope>NUCLEOTIDE SEQUENCE [LARGE SCALE GENOMIC DNA]</scope>
    <source>
        <strain evidence="1 2">MMFC1</strain>
    </source>
</reference>
<sequence length="278" mass="31205">MDIVVTTIQEPSWEIIDCGREIAKKLAVPFTPRGRTSLNNLKDQFHADMVLVATSNGPVVHTPGGEYFFHLSMAELRIKNIIIGKHDHMIDAMELAFGNSVLDCTLGLATDAIVANFVAGSKGRVVGLESSPVIALVTGSGLSRFILANDELKITESLRRIEVKNIDYMDYFHSLPDNSFDIVYFDPMFRQPVYRSSCMKPLRYLTDKQPVTVDAVEEAMRIAKKRVVIKDGRDSEQFAKLGINRFFGGKYSRIKYGIIHCDQSSLGQKVREAERWNA</sequence>
<gene>
    <name evidence="1" type="ORF">MAMMFC1_03805</name>
</gene>
<accession>A0A348APU8</accession>
<dbReference type="GO" id="GO:0008990">
    <property type="term" value="F:rRNA (guanine-N2-)-methyltransferase activity"/>
    <property type="evidence" value="ECO:0007669"/>
    <property type="project" value="InterPro"/>
</dbReference>
<dbReference type="Proteomes" id="UP000276437">
    <property type="component" value="Chromosome"/>
</dbReference>
<dbReference type="InterPro" id="IPR029063">
    <property type="entry name" value="SAM-dependent_MTases_sf"/>
</dbReference>
<dbReference type="PANTHER" id="PTHR36112:SF1">
    <property type="entry name" value="RIBOSOMAL RNA SMALL SUBUNIT METHYLTRANSFERASE J"/>
    <property type="match status" value="1"/>
</dbReference>
<dbReference type="Gene3D" id="3.40.50.150">
    <property type="entry name" value="Vaccinia Virus protein VP39"/>
    <property type="match status" value="1"/>
</dbReference>
<dbReference type="Pfam" id="PF04445">
    <property type="entry name" value="SAM_MT"/>
    <property type="match status" value="1"/>
</dbReference>
<dbReference type="PANTHER" id="PTHR36112">
    <property type="entry name" value="RIBOSOMAL RNA SMALL SUBUNIT METHYLTRANSFERASE J"/>
    <property type="match status" value="1"/>
</dbReference>
<dbReference type="RefSeq" id="WP_126309971.1">
    <property type="nucleotide sequence ID" value="NZ_AP018449.1"/>
</dbReference>
<name>A0A348APU8_9FIRM</name>
<dbReference type="EMBL" id="AP018449">
    <property type="protein sequence ID" value="BBB93096.1"/>
    <property type="molecule type" value="Genomic_DNA"/>
</dbReference>
<dbReference type="AlphaFoldDB" id="A0A348APU8"/>
<organism evidence="1 2">
    <name type="scientific">Methylomusa anaerophila</name>
    <dbReference type="NCBI Taxonomy" id="1930071"/>
    <lineage>
        <taxon>Bacteria</taxon>
        <taxon>Bacillati</taxon>
        <taxon>Bacillota</taxon>
        <taxon>Negativicutes</taxon>
        <taxon>Selenomonadales</taxon>
        <taxon>Sporomusaceae</taxon>
        <taxon>Methylomusa</taxon>
    </lineage>
</organism>
<dbReference type="KEGG" id="mana:MAMMFC1_03805"/>
<evidence type="ECO:0000313" key="1">
    <source>
        <dbReference type="EMBL" id="BBB93096.1"/>
    </source>
</evidence>
<keyword evidence="1" id="KW-0808">Transferase</keyword>
<evidence type="ECO:0000313" key="2">
    <source>
        <dbReference type="Proteomes" id="UP000276437"/>
    </source>
</evidence>
<protein>
    <submittedName>
        <fullName evidence="1">Putative methyltransferase</fullName>
    </submittedName>
</protein>
<dbReference type="InterPro" id="IPR007536">
    <property type="entry name" value="16SrRNA_methylTrfase_J"/>
</dbReference>
<keyword evidence="1" id="KW-0489">Methyltransferase</keyword>
<keyword evidence="2" id="KW-1185">Reference proteome</keyword>
<dbReference type="SUPFAM" id="SSF53335">
    <property type="entry name" value="S-adenosyl-L-methionine-dependent methyltransferases"/>
    <property type="match status" value="1"/>
</dbReference>
<proteinExistence type="predicted"/>
<dbReference type="OrthoDB" id="1653798at2"/>